<reference evidence="2" key="1">
    <citation type="submission" date="2016-11" db="UniProtKB">
        <authorList>
            <consortium name="WormBaseParasite"/>
        </authorList>
    </citation>
    <scope>IDENTIFICATION</scope>
    <source>
        <strain evidence="2">KR3021</strain>
    </source>
</reference>
<evidence type="ECO:0000313" key="1">
    <source>
        <dbReference type="Proteomes" id="UP000095286"/>
    </source>
</evidence>
<evidence type="ECO:0000313" key="2">
    <source>
        <dbReference type="WBParaSite" id="RSKR_0000687900.1"/>
    </source>
</evidence>
<accession>A0AC35U2B8</accession>
<name>A0AC35U2B8_9BILA</name>
<dbReference type="WBParaSite" id="RSKR_0000687900.1">
    <property type="protein sequence ID" value="RSKR_0000687900.1"/>
    <property type="gene ID" value="RSKR_0000687900"/>
</dbReference>
<dbReference type="Proteomes" id="UP000095286">
    <property type="component" value="Unplaced"/>
</dbReference>
<proteinExistence type="predicted"/>
<protein>
    <submittedName>
        <fullName evidence="2">DDE_3 domain-containing protein</fullName>
    </submittedName>
</protein>
<sequence>MDTRIIRTSKKNPFMNSVALQSELELTDIHPQTIKNRLKDAGLHGRRPARKPLVSTKNKKIRLAFAKEREGWTPANWSKILWSDESKFNLFGCDGKATVRRPVGERYNPRFMIPTVKHGGGNVMVWGCFSSKGVGPIIRIEGTMDRYVYRDILADHMLPYAKRNMPRYWNFQQDNDPKHTSTLVKEWFFDHSVNVLPWPSQSPDLNPIEHLWDEVERRIRPRNYKNATELYNAIEAAWRAIPVSVCQKLVDSMKNRCQAVKKSKGWPTEY</sequence>
<organism evidence="1 2">
    <name type="scientific">Rhabditophanes sp. KR3021</name>
    <dbReference type="NCBI Taxonomy" id="114890"/>
    <lineage>
        <taxon>Eukaryota</taxon>
        <taxon>Metazoa</taxon>
        <taxon>Ecdysozoa</taxon>
        <taxon>Nematoda</taxon>
        <taxon>Chromadorea</taxon>
        <taxon>Rhabditida</taxon>
        <taxon>Tylenchina</taxon>
        <taxon>Panagrolaimomorpha</taxon>
        <taxon>Strongyloidoidea</taxon>
        <taxon>Alloionematidae</taxon>
        <taxon>Rhabditophanes</taxon>
    </lineage>
</organism>